<organism evidence="3 4">
    <name type="scientific">Parafrankia soli</name>
    <dbReference type="NCBI Taxonomy" id="2599596"/>
    <lineage>
        <taxon>Bacteria</taxon>
        <taxon>Bacillati</taxon>
        <taxon>Actinomycetota</taxon>
        <taxon>Actinomycetes</taxon>
        <taxon>Frankiales</taxon>
        <taxon>Frankiaceae</taxon>
        <taxon>Parafrankia</taxon>
    </lineage>
</organism>
<keyword evidence="2" id="KW-0812">Transmembrane</keyword>
<keyword evidence="2" id="KW-1133">Transmembrane helix</keyword>
<accession>A0A1S1Q204</accession>
<keyword evidence="2" id="KW-0472">Membrane</keyword>
<evidence type="ECO:0000313" key="3">
    <source>
        <dbReference type="EMBL" id="OHV27142.1"/>
    </source>
</evidence>
<dbReference type="EMBL" id="MAXA01000224">
    <property type="protein sequence ID" value="OHV27142.1"/>
    <property type="molecule type" value="Genomic_DNA"/>
</dbReference>
<feature type="transmembrane region" description="Helical" evidence="2">
    <location>
        <begin position="47"/>
        <end position="67"/>
    </location>
</feature>
<gene>
    <name evidence="3" type="ORF">BBK14_04420</name>
</gene>
<dbReference type="AlphaFoldDB" id="A0A1S1Q204"/>
<dbReference type="RefSeq" id="WP_071064897.1">
    <property type="nucleotide sequence ID" value="NZ_MAXA01000224.1"/>
</dbReference>
<evidence type="ECO:0000256" key="2">
    <source>
        <dbReference type="SAM" id="Phobius"/>
    </source>
</evidence>
<proteinExistence type="predicted"/>
<keyword evidence="4" id="KW-1185">Reference proteome</keyword>
<dbReference type="Proteomes" id="UP000179769">
    <property type="component" value="Unassembled WGS sequence"/>
</dbReference>
<protein>
    <submittedName>
        <fullName evidence="3">Uncharacterized protein</fullName>
    </submittedName>
</protein>
<feature type="region of interest" description="Disordered" evidence="1">
    <location>
        <begin position="1"/>
        <end position="23"/>
    </location>
</feature>
<evidence type="ECO:0000313" key="4">
    <source>
        <dbReference type="Proteomes" id="UP000179769"/>
    </source>
</evidence>
<name>A0A1S1Q204_9ACTN</name>
<reference evidence="4" key="1">
    <citation type="submission" date="2016-07" db="EMBL/GenBank/DDBJ databases">
        <title>Frankia sp. NRRL B-16219 Genome sequencing.</title>
        <authorList>
            <person name="Ghodhbane-Gtari F."/>
            <person name="Swanson E."/>
            <person name="Gueddou A."/>
            <person name="Louati M."/>
            <person name="Nouioui I."/>
            <person name="Hezbri K."/>
            <person name="Abebe-Akele F."/>
            <person name="Simpson S."/>
            <person name="Morris K."/>
            <person name="Thomas K."/>
            <person name="Gtari M."/>
            <person name="Tisa L.S."/>
        </authorList>
    </citation>
    <scope>NUCLEOTIDE SEQUENCE [LARGE SCALE GENOMIC DNA]</scope>
    <source>
        <strain evidence="4">NRRL B-16219</strain>
    </source>
</reference>
<comment type="caution">
    <text evidence="3">The sequence shown here is derived from an EMBL/GenBank/DDBJ whole genome shotgun (WGS) entry which is preliminary data.</text>
</comment>
<sequence length="68" mass="6851">MSRDGGNGPRLRLSADPTGEGTTACTRAQTLDHLATRAARWAAGAKATAVTGLVLTNAGLVLILTGFG</sequence>
<evidence type="ECO:0000256" key="1">
    <source>
        <dbReference type="SAM" id="MobiDB-lite"/>
    </source>
</evidence>